<evidence type="ECO:0000313" key="2">
    <source>
        <dbReference type="EMBL" id="MBB6547259.1"/>
    </source>
</evidence>
<name>A0A7X0TXJ8_9ACTN</name>
<dbReference type="EMBL" id="JACHMI010000001">
    <property type="protein sequence ID" value="MBB6547259.1"/>
    <property type="molecule type" value="Genomic_DNA"/>
</dbReference>
<protein>
    <submittedName>
        <fullName evidence="2">Uncharacterized protein</fullName>
    </submittedName>
</protein>
<sequence length="273" mass="29808">MTGVLVREVSLRDPAAVESLGAERPPGAYHPAAVARRPPPLPPNVNRHLMTRRLAGRMRRLAQAGGIDDLHLRVISHALRLDGREVPAPLHFALAFRHEDLRVAGPVFVSVLHEAGLTVPPGVLAEPWAAGLREVGSPLDALDRRLLLEHYLREYRDGARATTDLTVICVPARPPAARAASPTHQALLALSGAAPLPVGSWDGYPVWHAGRPRPLPPPLLDSLDLLRREWSEQTRLAHERGGSNRQSHVEIAVLVDWIRSSWRSAMISKGAVP</sequence>
<feature type="region of interest" description="Disordered" evidence="1">
    <location>
        <begin position="21"/>
        <end position="45"/>
    </location>
</feature>
<keyword evidence="3" id="KW-1185">Reference proteome</keyword>
<accession>A0A7X0TXJ8</accession>
<evidence type="ECO:0000256" key="1">
    <source>
        <dbReference type="SAM" id="MobiDB-lite"/>
    </source>
</evidence>
<organism evidence="2 3">
    <name type="scientific">Nonomuraea rubra</name>
    <dbReference type="NCBI Taxonomy" id="46180"/>
    <lineage>
        <taxon>Bacteria</taxon>
        <taxon>Bacillati</taxon>
        <taxon>Actinomycetota</taxon>
        <taxon>Actinomycetes</taxon>
        <taxon>Streptosporangiales</taxon>
        <taxon>Streptosporangiaceae</taxon>
        <taxon>Nonomuraea</taxon>
    </lineage>
</organism>
<dbReference type="Proteomes" id="UP000565579">
    <property type="component" value="Unassembled WGS sequence"/>
</dbReference>
<proteinExistence type="predicted"/>
<dbReference type="RefSeq" id="WP_185101929.1">
    <property type="nucleotide sequence ID" value="NZ_BAAAXY010000216.1"/>
</dbReference>
<reference evidence="2 3" key="1">
    <citation type="submission" date="2020-08" db="EMBL/GenBank/DDBJ databases">
        <title>Sequencing the genomes of 1000 actinobacteria strains.</title>
        <authorList>
            <person name="Klenk H.-P."/>
        </authorList>
    </citation>
    <scope>NUCLEOTIDE SEQUENCE [LARGE SCALE GENOMIC DNA]</scope>
    <source>
        <strain evidence="2 3">DSM 43768</strain>
    </source>
</reference>
<gene>
    <name evidence="2" type="ORF">HD593_002054</name>
</gene>
<comment type="caution">
    <text evidence="2">The sequence shown here is derived from an EMBL/GenBank/DDBJ whole genome shotgun (WGS) entry which is preliminary data.</text>
</comment>
<evidence type="ECO:0000313" key="3">
    <source>
        <dbReference type="Proteomes" id="UP000565579"/>
    </source>
</evidence>
<dbReference type="AlphaFoldDB" id="A0A7X0TXJ8"/>